<accession>A0ABY5KE46</accession>
<dbReference type="Proteomes" id="UP001315860">
    <property type="component" value="Chromosome"/>
</dbReference>
<organism evidence="2 3">
    <name type="scientific">Aeromicrobium duanguangcaii</name>
    <dbReference type="NCBI Taxonomy" id="2968086"/>
    <lineage>
        <taxon>Bacteria</taxon>
        <taxon>Bacillati</taxon>
        <taxon>Actinomycetota</taxon>
        <taxon>Actinomycetes</taxon>
        <taxon>Propionibacteriales</taxon>
        <taxon>Nocardioidaceae</taxon>
        <taxon>Aeromicrobium</taxon>
    </lineage>
</organism>
<evidence type="ECO:0000313" key="3">
    <source>
        <dbReference type="Proteomes" id="UP001315860"/>
    </source>
</evidence>
<keyword evidence="3" id="KW-1185">Reference proteome</keyword>
<evidence type="ECO:0000259" key="1">
    <source>
        <dbReference type="Pfam" id="PF13338"/>
    </source>
</evidence>
<evidence type="ECO:0000313" key="2">
    <source>
        <dbReference type="EMBL" id="UUI68732.1"/>
    </source>
</evidence>
<dbReference type="Pfam" id="PF13338">
    <property type="entry name" value="AbiEi_4"/>
    <property type="match status" value="1"/>
</dbReference>
<name>A0ABY5KE46_9ACTN</name>
<sequence>MTYRRDLWEVAAEHHGIVTTRQADDAGVPAVEVRKLAARGALERVGYGVYRHVGVPTDTRTELAAKLAEAGEDAFLEGDTVLAMFDLALVNPAQIYIGTPRRRRGKAPRHTVITYRPNMRDDDLAVYDGMRCVTVRRALLDAVPHLIGERALDAVADAQRRELIDEVEATEIIGAIAGRNRQLVLAS</sequence>
<dbReference type="EMBL" id="CP101990">
    <property type="protein sequence ID" value="UUI68732.1"/>
    <property type="molecule type" value="Genomic_DNA"/>
</dbReference>
<reference evidence="2 3" key="1">
    <citation type="submission" date="2022-07" db="EMBL/GenBank/DDBJ databases">
        <title>Novel species in genus Aeromicrobium.</title>
        <authorList>
            <person name="Ye L."/>
        </authorList>
    </citation>
    <scope>NUCLEOTIDE SEQUENCE [LARGE SCALE GENOMIC DNA]</scope>
    <source>
        <strain evidence="3">zg-Y50</strain>
    </source>
</reference>
<gene>
    <name evidence="2" type="ORF">NP095_01080</name>
</gene>
<proteinExistence type="predicted"/>
<protein>
    <submittedName>
        <fullName evidence="2">Type IV toxin-antitoxin system AbiEi family antitoxin domain-containing protein</fullName>
    </submittedName>
</protein>
<dbReference type="InterPro" id="IPR025159">
    <property type="entry name" value="AbiEi_N"/>
</dbReference>
<dbReference type="RefSeq" id="WP_232418072.1">
    <property type="nucleotide sequence ID" value="NZ_CP101990.1"/>
</dbReference>
<feature type="domain" description="AbiEi antitoxin N-terminal" evidence="1">
    <location>
        <begin position="9"/>
        <end position="51"/>
    </location>
</feature>